<evidence type="ECO:0008006" key="4">
    <source>
        <dbReference type="Google" id="ProtNLM"/>
    </source>
</evidence>
<evidence type="ECO:0000256" key="1">
    <source>
        <dbReference type="SAM" id="SignalP"/>
    </source>
</evidence>
<proteinExistence type="predicted"/>
<dbReference type="OrthoDB" id="354474at2"/>
<dbReference type="RefSeq" id="WP_074933417.1">
    <property type="nucleotide sequence ID" value="NZ_FORI01000012.1"/>
</dbReference>
<reference evidence="3" key="1">
    <citation type="submission" date="2016-10" db="EMBL/GenBank/DDBJ databases">
        <authorList>
            <person name="Varghese N."/>
            <person name="Submissions S."/>
        </authorList>
    </citation>
    <scope>NUCLEOTIDE SEQUENCE [LARGE SCALE GENOMIC DNA]</scope>
    <source>
        <strain evidence="3">XBD1002</strain>
    </source>
</reference>
<dbReference type="EMBL" id="FORI01000012">
    <property type="protein sequence ID" value="SFJ04039.1"/>
    <property type="molecule type" value="Genomic_DNA"/>
</dbReference>
<feature type="signal peptide" evidence="1">
    <location>
        <begin position="1"/>
        <end position="25"/>
    </location>
</feature>
<accession>A0A1I3N499</accession>
<name>A0A1I3N499_9SPIR</name>
<keyword evidence="1" id="KW-0732">Signal</keyword>
<evidence type="ECO:0000313" key="3">
    <source>
        <dbReference type="Proteomes" id="UP000182737"/>
    </source>
</evidence>
<protein>
    <recommendedName>
        <fullName evidence="4">TonB dependent receptor</fullName>
    </recommendedName>
</protein>
<organism evidence="2 3">
    <name type="scientific">Treponema bryantii</name>
    <dbReference type="NCBI Taxonomy" id="163"/>
    <lineage>
        <taxon>Bacteria</taxon>
        <taxon>Pseudomonadati</taxon>
        <taxon>Spirochaetota</taxon>
        <taxon>Spirochaetia</taxon>
        <taxon>Spirochaetales</taxon>
        <taxon>Treponemataceae</taxon>
        <taxon>Treponema</taxon>
    </lineage>
</organism>
<sequence length="538" mass="59736">MKPINKKSVLFLLSVLAVSGTGLWAQNIELPEVTTVISGETEKAGEDTLPDFSDVLKLPSGSGGVEPVLPEVETSESTDIASGVTKPVEKSVYAEGLIGGGYPAFFTGNISVARAIGASPFKFSFEHESALGYAKHSVTDGYSDRTTKLSVEKQYKKNHLEWGASGFYKSASDGLQGNLIYNDSMIGLLNRDFYDAKGNIIYTFDNGFSMGAAAVVDFYNRYSEIACPQIDTVWFSSMQPSVQFRWAGYGFDTGFTTDYDYDTEFSDNIVFPKSNRVQFTIDLSWKNDYVKLYGNAAAVIGNNFMEKSVIVPFTVGVDSSFPVYFANRRVSISAEGGIDSYKPKAYGLEEKNKFTNLNWNPTEVSEWYGKFNLSIPIKTSFTGSMGVEYRQTAYDNGRWCPVYNELFAIYGYEIKDFQVLATDLSLAYHQGIFTISGSWHSNWLDVYFGENIQTVKLDVNIQNEDSKWGVDINCLLPINEDMEAPVVNTEGFVRITPSVRAILSVNDLIKLYQGETRAYAGKYEARGGSAAVLLKFFF</sequence>
<evidence type="ECO:0000313" key="2">
    <source>
        <dbReference type="EMBL" id="SFJ04039.1"/>
    </source>
</evidence>
<dbReference type="Proteomes" id="UP000182737">
    <property type="component" value="Unassembled WGS sequence"/>
</dbReference>
<keyword evidence="3" id="KW-1185">Reference proteome</keyword>
<feature type="chain" id="PRO_5010205850" description="TonB dependent receptor" evidence="1">
    <location>
        <begin position="26"/>
        <end position="538"/>
    </location>
</feature>
<dbReference type="AlphaFoldDB" id="A0A1I3N499"/>
<gene>
    <name evidence="2" type="ORF">SAMN04487775_11224</name>
</gene>